<proteinExistence type="predicted"/>
<keyword evidence="1" id="KW-0812">Transmembrane</keyword>
<keyword evidence="1" id="KW-1133">Transmembrane helix</keyword>
<comment type="caution">
    <text evidence="2">The sequence shown here is derived from an EMBL/GenBank/DDBJ whole genome shotgun (WGS) entry which is preliminary data.</text>
</comment>
<evidence type="ECO:0000256" key="1">
    <source>
        <dbReference type="SAM" id="Phobius"/>
    </source>
</evidence>
<keyword evidence="1" id="KW-0472">Membrane</keyword>
<keyword evidence="3" id="KW-1185">Reference proteome</keyword>
<evidence type="ECO:0008006" key="4">
    <source>
        <dbReference type="Google" id="ProtNLM"/>
    </source>
</evidence>
<evidence type="ECO:0000313" key="2">
    <source>
        <dbReference type="EMBL" id="MDC8757766.1"/>
    </source>
</evidence>
<reference evidence="2 3" key="1">
    <citation type="submission" date="2022-10" db="EMBL/GenBank/DDBJ databases">
        <title>Janthinobacterium sp. hw3 Genome sequencing.</title>
        <authorList>
            <person name="Park S."/>
        </authorList>
    </citation>
    <scope>NUCLEOTIDE SEQUENCE [LARGE SCALE GENOMIC DNA]</scope>
    <source>
        <strain evidence="3">hw3</strain>
    </source>
</reference>
<feature type="transmembrane region" description="Helical" evidence="1">
    <location>
        <begin position="21"/>
        <end position="42"/>
    </location>
</feature>
<sequence>MPFYTPRQTVSGPAYGTGFKVFASVVTFGLLAYGASVALRFPLGQYGLGVKALLLASMVMLGVSYYWFLRARTTIDATGIRQSWVYDKRVDWSDVRGAKMIGIPYLSWLFPPRMVVRTGNAFTTFNGGSQDVLIEFAQISLAFQMKR</sequence>
<dbReference type="RefSeq" id="WP_273670443.1">
    <property type="nucleotide sequence ID" value="NZ_JAQQXR010000003.1"/>
</dbReference>
<protein>
    <recommendedName>
        <fullName evidence="4">PH domain-containing protein</fullName>
    </recommendedName>
</protein>
<dbReference type="Proteomes" id="UP001221208">
    <property type="component" value="Unassembled WGS sequence"/>
</dbReference>
<organism evidence="2 3">
    <name type="scientific">Janthinobacterium fluminis</name>
    <dbReference type="NCBI Taxonomy" id="2987524"/>
    <lineage>
        <taxon>Bacteria</taxon>
        <taxon>Pseudomonadati</taxon>
        <taxon>Pseudomonadota</taxon>
        <taxon>Betaproteobacteria</taxon>
        <taxon>Burkholderiales</taxon>
        <taxon>Oxalobacteraceae</taxon>
        <taxon>Janthinobacterium</taxon>
    </lineage>
</organism>
<evidence type="ECO:0000313" key="3">
    <source>
        <dbReference type="Proteomes" id="UP001221208"/>
    </source>
</evidence>
<accession>A0ABT5K0C9</accession>
<gene>
    <name evidence="2" type="ORF">OIK44_09220</name>
</gene>
<dbReference type="EMBL" id="JAQQXR010000003">
    <property type="protein sequence ID" value="MDC8757766.1"/>
    <property type="molecule type" value="Genomic_DNA"/>
</dbReference>
<name>A0ABT5K0C9_9BURK</name>
<feature type="transmembrane region" description="Helical" evidence="1">
    <location>
        <begin position="48"/>
        <end position="68"/>
    </location>
</feature>